<sequence>TFNLAQKVVQFAVEAGGESLCYLKRSLNDWFAEEQRLNYIGNNNKENFDSDYLKNPVERQQKGQPLVKRFKSSTKQIKSKKLTMQN</sequence>
<evidence type="ECO:0000313" key="1">
    <source>
        <dbReference type="EMBL" id="CAG8786168.1"/>
    </source>
</evidence>
<feature type="non-terminal residue" evidence="1">
    <location>
        <position position="86"/>
    </location>
</feature>
<keyword evidence="2" id="KW-1185">Reference proteome</keyword>
<name>A0ACA9RBP1_9GLOM</name>
<feature type="non-terminal residue" evidence="1">
    <location>
        <position position="1"/>
    </location>
</feature>
<reference evidence="1" key="1">
    <citation type="submission" date="2021-06" db="EMBL/GenBank/DDBJ databases">
        <authorList>
            <person name="Kallberg Y."/>
            <person name="Tangrot J."/>
            <person name="Rosling A."/>
        </authorList>
    </citation>
    <scope>NUCLEOTIDE SEQUENCE</scope>
    <source>
        <strain evidence="1">28 12/20/2015</strain>
    </source>
</reference>
<organism evidence="1 2">
    <name type="scientific">Cetraspora pellucida</name>
    <dbReference type="NCBI Taxonomy" id="1433469"/>
    <lineage>
        <taxon>Eukaryota</taxon>
        <taxon>Fungi</taxon>
        <taxon>Fungi incertae sedis</taxon>
        <taxon>Mucoromycota</taxon>
        <taxon>Glomeromycotina</taxon>
        <taxon>Glomeromycetes</taxon>
        <taxon>Diversisporales</taxon>
        <taxon>Gigasporaceae</taxon>
        <taxon>Cetraspora</taxon>
    </lineage>
</organism>
<comment type="caution">
    <text evidence="1">The sequence shown here is derived from an EMBL/GenBank/DDBJ whole genome shotgun (WGS) entry which is preliminary data.</text>
</comment>
<evidence type="ECO:0000313" key="2">
    <source>
        <dbReference type="Proteomes" id="UP000789366"/>
    </source>
</evidence>
<accession>A0ACA9RBP1</accession>
<dbReference type="Proteomes" id="UP000789366">
    <property type="component" value="Unassembled WGS sequence"/>
</dbReference>
<gene>
    <name evidence="1" type="ORF">SPELUC_LOCUS16811</name>
</gene>
<protein>
    <submittedName>
        <fullName evidence="1">13204_t:CDS:1</fullName>
    </submittedName>
</protein>
<dbReference type="EMBL" id="CAJVPW010064661">
    <property type="protein sequence ID" value="CAG8786168.1"/>
    <property type="molecule type" value="Genomic_DNA"/>
</dbReference>
<proteinExistence type="predicted"/>